<dbReference type="InterPro" id="IPR007685">
    <property type="entry name" value="RelA_SpoT"/>
</dbReference>
<sequence length="372" mass="40808">MDPRVEWAQGRQNAPGQVDPSAYPQQAPVDPRVEWARDGDAGFGSGREPGEASFGGSDDVQLSREVDGVLREQPEAASVVQKLTADPNPLNVTERLRDPATRQETLNTIKELADGRVLGDKPLLEFLDEHPGDGTLFEPIPDAVNLLPDGTTRKDAFVRESQLHDPVRAVGAEPTPAEFAEVTEYARRLLRAEQVVKSELRHLIEGTDATLNARTKTPAGLIDKVQRMVNGAPERPPRPEYKVGDVIDAVGARITVKDTAELAEVIERVRGHFGFGDEGRILEVENMYAQPKGRNPAYRVVPMVIKVGSGGQLFTFELQLTTRRASIAADINHNTIYKPYIEAGEAERAKVARMFEEAAALDQIENRGLNNG</sequence>
<evidence type="ECO:0000313" key="3">
    <source>
        <dbReference type="EMBL" id="TCO19523.1"/>
    </source>
</evidence>
<dbReference type="Proteomes" id="UP000295818">
    <property type="component" value="Unassembled WGS sequence"/>
</dbReference>
<dbReference type="EMBL" id="SLWM01000010">
    <property type="protein sequence ID" value="TCO19523.1"/>
    <property type="molecule type" value="Genomic_DNA"/>
</dbReference>
<feature type="domain" description="RelA/SpoT" evidence="2">
    <location>
        <begin position="213"/>
        <end position="343"/>
    </location>
</feature>
<name>A0ABY2BJM2_9ACTN</name>
<reference evidence="3 4" key="1">
    <citation type="journal article" date="2015" name="Stand. Genomic Sci.">
        <title>Genomic Encyclopedia of Bacterial and Archaeal Type Strains, Phase III: the genomes of soil and plant-associated and newly described type strains.</title>
        <authorList>
            <person name="Whitman W.B."/>
            <person name="Woyke T."/>
            <person name="Klenk H.P."/>
            <person name="Zhou Y."/>
            <person name="Lilburn T.G."/>
            <person name="Beck B.J."/>
            <person name="De Vos P."/>
            <person name="Vandamme P."/>
            <person name="Eisen J.A."/>
            <person name="Garrity G."/>
            <person name="Hugenholtz P."/>
            <person name="Kyrpides N.C."/>
        </authorList>
    </citation>
    <scope>NUCLEOTIDE SEQUENCE [LARGE SCALE GENOMIC DNA]</scope>
    <source>
        <strain evidence="3 4">VKM Ac-2538</strain>
    </source>
</reference>
<evidence type="ECO:0000313" key="4">
    <source>
        <dbReference type="Proteomes" id="UP000295818"/>
    </source>
</evidence>
<feature type="compositionally biased region" description="Basic and acidic residues" evidence="1">
    <location>
        <begin position="31"/>
        <end position="40"/>
    </location>
</feature>
<feature type="region of interest" description="Disordered" evidence="1">
    <location>
        <begin position="1"/>
        <end position="60"/>
    </location>
</feature>
<dbReference type="Pfam" id="PF04607">
    <property type="entry name" value="RelA_SpoT"/>
    <property type="match status" value="1"/>
</dbReference>
<dbReference type="SUPFAM" id="SSF81301">
    <property type="entry name" value="Nucleotidyltransferase"/>
    <property type="match status" value="1"/>
</dbReference>
<dbReference type="SMART" id="SM00954">
    <property type="entry name" value="RelA_SpoT"/>
    <property type="match status" value="1"/>
</dbReference>
<dbReference type="InterPro" id="IPR043519">
    <property type="entry name" value="NT_sf"/>
</dbReference>
<comment type="caution">
    <text evidence="3">The sequence shown here is derived from an EMBL/GenBank/DDBJ whole genome shotgun (WGS) entry which is preliminary data.</text>
</comment>
<evidence type="ECO:0000256" key="1">
    <source>
        <dbReference type="SAM" id="MobiDB-lite"/>
    </source>
</evidence>
<gene>
    <name evidence="3" type="ORF">EV644_110171</name>
</gene>
<protein>
    <submittedName>
        <fullName evidence="3">RelA/SpoT family protein</fullName>
    </submittedName>
</protein>
<evidence type="ECO:0000259" key="2">
    <source>
        <dbReference type="SMART" id="SM00954"/>
    </source>
</evidence>
<proteinExistence type="predicted"/>
<dbReference type="Gene3D" id="3.30.460.10">
    <property type="entry name" value="Beta Polymerase, domain 2"/>
    <property type="match status" value="1"/>
</dbReference>
<organism evidence="3 4">
    <name type="scientific">Kribbella orskensis</name>
    <dbReference type="NCBI Taxonomy" id="2512216"/>
    <lineage>
        <taxon>Bacteria</taxon>
        <taxon>Bacillati</taxon>
        <taxon>Actinomycetota</taxon>
        <taxon>Actinomycetes</taxon>
        <taxon>Propionibacteriales</taxon>
        <taxon>Kribbellaceae</taxon>
        <taxon>Kribbella</taxon>
    </lineage>
</organism>
<keyword evidence="4" id="KW-1185">Reference proteome</keyword>
<accession>A0ABY2BJM2</accession>